<dbReference type="EMBL" id="JAPFFF010000029">
    <property type="protein sequence ID" value="KAK8846196.1"/>
    <property type="molecule type" value="Genomic_DNA"/>
</dbReference>
<dbReference type="Gene3D" id="3.80.10.10">
    <property type="entry name" value="Ribonuclease Inhibitor"/>
    <property type="match status" value="1"/>
</dbReference>
<sequence length="335" mass="38237">MILSRDELRHLSSGTGGNFVYDLSKIRHTNFEPLMKGLESYGIHMIRSLSFNINLKKNFPQAAELKPLISYSIATVIPKYFQRIILLLKRMLSESTILKEVHFEGIKIPKKELELIAQIISKPSSLELVEFKDIPILDKDLSALFRAFGSSRIPNISFLNCELTDECMDAIVEYLNKYTASHGAKKIPQITLPSNNISKYTKRQIMKASHQPLESDSSGNDDSSVGIIRPTCDIIDEDIQQAEVEPTYDQDETTIELDPSFSYFFGDKMKFKNYGDLPDQILMTENEKMRIQIQRLNSLIDEINNHDGLFIVGEGVYSVTEFMKAIEKRLNDIII</sequence>
<organism evidence="1 2">
    <name type="scientific">Tritrichomonas musculus</name>
    <dbReference type="NCBI Taxonomy" id="1915356"/>
    <lineage>
        <taxon>Eukaryota</taxon>
        <taxon>Metamonada</taxon>
        <taxon>Parabasalia</taxon>
        <taxon>Tritrichomonadida</taxon>
        <taxon>Tritrichomonadidae</taxon>
        <taxon>Tritrichomonas</taxon>
    </lineage>
</organism>
<reference evidence="1 2" key="1">
    <citation type="submission" date="2024-04" db="EMBL/GenBank/DDBJ databases">
        <title>Tritrichomonas musculus Genome.</title>
        <authorList>
            <person name="Alves-Ferreira E."/>
            <person name="Grigg M."/>
            <person name="Lorenzi H."/>
            <person name="Galac M."/>
        </authorList>
    </citation>
    <scope>NUCLEOTIDE SEQUENCE [LARGE SCALE GENOMIC DNA]</scope>
    <source>
        <strain evidence="1 2">EAF2021</strain>
    </source>
</reference>
<dbReference type="SUPFAM" id="SSF52047">
    <property type="entry name" value="RNI-like"/>
    <property type="match status" value="1"/>
</dbReference>
<evidence type="ECO:0000313" key="2">
    <source>
        <dbReference type="Proteomes" id="UP001470230"/>
    </source>
</evidence>
<evidence type="ECO:0008006" key="3">
    <source>
        <dbReference type="Google" id="ProtNLM"/>
    </source>
</evidence>
<proteinExistence type="predicted"/>
<accession>A0ABR2HFL3</accession>
<dbReference type="Proteomes" id="UP001470230">
    <property type="component" value="Unassembled WGS sequence"/>
</dbReference>
<name>A0ABR2HFL3_9EUKA</name>
<evidence type="ECO:0000313" key="1">
    <source>
        <dbReference type="EMBL" id="KAK8846196.1"/>
    </source>
</evidence>
<dbReference type="InterPro" id="IPR032675">
    <property type="entry name" value="LRR_dom_sf"/>
</dbReference>
<protein>
    <recommendedName>
        <fullName evidence="3">Leucine Rich Repeat family protein</fullName>
    </recommendedName>
</protein>
<comment type="caution">
    <text evidence="1">The sequence shown here is derived from an EMBL/GenBank/DDBJ whole genome shotgun (WGS) entry which is preliminary data.</text>
</comment>
<gene>
    <name evidence="1" type="ORF">M9Y10_020202</name>
</gene>
<keyword evidence="2" id="KW-1185">Reference proteome</keyword>